<name>A0A7C4U9R0_UNCW3</name>
<dbReference type="EMBL" id="DTHG01000034">
    <property type="protein sequence ID" value="HGW91451.1"/>
    <property type="molecule type" value="Genomic_DNA"/>
</dbReference>
<dbReference type="InterPro" id="IPR015943">
    <property type="entry name" value="WD40/YVTN_repeat-like_dom_sf"/>
</dbReference>
<dbReference type="SUPFAM" id="SSF50998">
    <property type="entry name" value="Quinoprotein alcohol dehydrogenase-like"/>
    <property type="match status" value="1"/>
</dbReference>
<reference evidence="1" key="1">
    <citation type="journal article" date="2020" name="mSystems">
        <title>Genome- and Community-Level Interaction Insights into Carbon Utilization and Element Cycling Functions of Hydrothermarchaeota in Hydrothermal Sediment.</title>
        <authorList>
            <person name="Zhou Z."/>
            <person name="Liu Y."/>
            <person name="Xu W."/>
            <person name="Pan J."/>
            <person name="Luo Z.H."/>
            <person name="Li M."/>
        </authorList>
    </citation>
    <scope>NUCLEOTIDE SEQUENCE [LARGE SCALE GENOMIC DNA]</scope>
    <source>
        <strain evidence="1">SpSt-780</strain>
    </source>
</reference>
<organism evidence="1">
    <name type="scientific">candidate division WOR-3 bacterium</name>
    <dbReference type="NCBI Taxonomy" id="2052148"/>
    <lineage>
        <taxon>Bacteria</taxon>
        <taxon>Bacteria division WOR-3</taxon>
    </lineage>
</organism>
<comment type="caution">
    <text evidence="1">The sequence shown here is derived from an EMBL/GenBank/DDBJ whole genome shotgun (WGS) entry which is preliminary data.</text>
</comment>
<gene>
    <name evidence="1" type="ORF">ENV67_02790</name>
</gene>
<dbReference type="AlphaFoldDB" id="A0A7C4U9R0"/>
<protein>
    <submittedName>
        <fullName evidence="1">Zinc ribbon domain-containing protein</fullName>
    </submittedName>
</protein>
<sequence length="613" mass="71160">MLYLFILFVDIKTYYEKNIKSISFKNDSILILNCGNNFVELNINTGQKTYSQKFDFKIQDIKYNKNYFIILKDQIYVNNIVKYDPILNSILNIVPLSVINFTIDENGYIYYVQNSYKNFIYRVSIEEKNEAFFIFPFKTSITKLEYSLNNLYVFTNEGIYVLDIKNKKIIDNIKNPHTTTNFAVSYSGEIIALDIKTELQNQIIFKSGNSIFPVFKTNNKINDFKFSRDGKTFAVLTDDRKLTIFQNKDTFVPPEYIKCSSCNFENNKWDFKFCIKCGKKLEDDKKILEINFYEKGTLQKLKEAPYEEITEVKEKKIEKIDTTSLKEKEIKETRIEEQKPVNIIIQPKPKKPMPFIRTPNFFEVPKSEILRQFTMYFSGGSSFSTEEEGRSTFGISEMGFGDLFQIEFSSLGLISSISRGSMLIPALGFKYNLTNTIKDRFNLSKNFPSIALGVKSSWWNRITKDTTKYDIRHSYLFFSFQEDIGIFTGVFGLNVCDTRIKTSKTPEVVTNPILLFTGFELKVNDKSYFELEASQLSGYRLNPDGRESEDDLVIGFWLALGGKCYVFNWLIVNAGVRFDSPEGIIKWSGPADAKLWAGINLLLPLDYYWELLK</sequence>
<dbReference type="Gene3D" id="2.130.10.10">
    <property type="entry name" value="YVTN repeat-like/Quinoprotein amine dehydrogenase"/>
    <property type="match status" value="1"/>
</dbReference>
<dbReference type="InterPro" id="IPR011047">
    <property type="entry name" value="Quinoprotein_ADH-like_sf"/>
</dbReference>
<accession>A0A7C4U9R0</accession>
<evidence type="ECO:0000313" key="1">
    <source>
        <dbReference type="EMBL" id="HGW91451.1"/>
    </source>
</evidence>
<proteinExistence type="predicted"/>